<dbReference type="Gene3D" id="3.10.180.10">
    <property type="entry name" value="2,3-Dihydroxybiphenyl 1,2-Dioxygenase, domain 1"/>
    <property type="match status" value="1"/>
</dbReference>
<proteinExistence type="predicted"/>
<accession>A0ABU8NGU6</accession>
<evidence type="ECO:0000313" key="2">
    <source>
        <dbReference type="EMBL" id="MEJ2901073.1"/>
    </source>
</evidence>
<comment type="caution">
    <text evidence="2">The sequence shown here is derived from an EMBL/GenBank/DDBJ whole genome shotgun (WGS) entry which is preliminary data.</text>
</comment>
<evidence type="ECO:0000259" key="1">
    <source>
        <dbReference type="Pfam" id="PF00903"/>
    </source>
</evidence>
<keyword evidence="3" id="KW-1185">Reference proteome</keyword>
<dbReference type="Proteomes" id="UP001378956">
    <property type="component" value="Unassembled WGS sequence"/>
</dbReference>
<dbReference type="PANTHER" id="PTHR33990:SF1">
    <property type="entry name" value="PROTEIN YJDN"/>
    <property type="match status" value="1"/>
</dbReference>
<protein>
    <submittedName>
        <fullName evidence="2">VOC family protein</fullName>
    </submittedName>
</protein>
<organism evidence="2 3">
    <name type="scientific">Pedobacter panaciterrae</name>
    <dbReference type="NCBI Taxonomy" id="363849"/>
    <lineage>
        <taxon>Bacteria</taxon>
        <taxon>Pseudomonadati</taxon>
        <taxon>Bacteroidota</taxon>
        <taxon>Sphingobacteriia</taxon>
        <taxon>Sphingobacteriales</taxon>
        <taxon>Sphingobacteriaceae</taxon>
        <taxon>Pedobacter</taxon>
    </lineage>
</organism>
<feature type="domain" description="Glyoxalase/fosfomycin resistance/dioxygenase" evidence="1">
    <location>
        <begin position="17"/>
        <end position="131"/>
    </location>
</feature>
<gene>
    <name evidence="2" type="ORF">WAE58_01475</name>
</gene>
<dbReference type="CDD" id="cd06588">
    <property type="entry name" value="PhnB_like"/>
    <property type="match status" value="1"/>
</dbReference>
<evidence type="ECO:0000313" key="3">
    <source>
        <dbReference type="Proteomes" id="UP001378956"/>
    </source>
</evidence>
<dbReference type="RefSeq" id="WP_337714946.1">
    <property type="nucleotide sequence ID" value="NZ_JBBEUB010000001.1"/>
</dbReference>
<reference evidence="2 3" key="1">
    <citation type="submission" date="2024-03" db="EMBL/GenBank/DDBJ databases">
        <title>Sequence of Lycoming College Course Isolates.</title>
        <authorList>
            <person name="Plotts O."/>
            <person name="Newman J."/>
        </authorList>
    </citation>
    <scope>NUCLEOTIDE SEQUENCE [LARGE SCALE GENOMIC DNA]</scope>
    <source>
        <strain evidence="2 3">CJB-3</strain>
    </source>
</reference>
<dbReference type="InterPro" id="IPR029068">
    <property type="entry name" value="Glyas_Bleomycin-R_OHBP_Dase"/>
</dbReference>
<dbReference type="EMBL" id="JBBEUB010000001">
    <property type="protein sequence ID" value="MEJ2901073.1"/>
    <property type="molecule type" value="Genomic_DNA"/>
</dbReference>
<dbReference type="InterPro" id="IPR004360">
    <property type="entry name" value="Glyas_Fos-R_dOase_dom"/>
</dbReference>
<name>A0ABU8NGU6_9SPHI</name>
<sequence>MNTQPSTKLGIYINYPGHCEKAFQFYEQHLGGKIHMIVPHQLPPPNFPKEWKNPILHAIIEIGGTNVRGADIPHAEPMRSAYLTLVLETAEEAEHIYSLLSSEGEVFMKMEKTPFANRFAMLRDKFGTSWMLLNEN</sequence>
<dbReference type="InterPro" id="IPR028973">
    <property type="entry name" value="PhnB-like"/>
</dbReference>
<dbReference type="SUPFAM" id="SSF54593">
    <property type="entry name" value="Glyoxalase/Bleomycin resistance protein/Dihydroxybiphenyl dioxygenase"/>
    <property type="match status" value="1"/>
</dbReference>
<dbReference type="Pfam" id="PF00903">
    <property type="entry name" value="Glyoxalase"/>
    <property type="match status" value="1"/>
</dbReference>
<dbReference type="PANTHER" id="PTHR33990">
    <property type="entry name" value="PROTEIN YJDN-RELATED"/>
    <property type="match status" value="1"/>
</dbReference>